<dbReference type="Pfam" id="PF00188">
    <property type="entry name" value="CAP"/>
    <property type="match status" value="1"/>
</dbReference>
<keyword evidence="5" id="KW-1185">Reference proteome</keyword>
<sequence length="362" mass="39741">MKKLTRLLAVSALTVLVGGGVVETVTPQTTVQAAKKTKAKKQKAKKTKKAKTKKAKRTAKEKKYYTAKQWSQVLRYRKQAKRIGVTTKGMYAQKPRLKKPFRPGKLSASYINRTVNWINFYRTMFGLSKVHADSDWNTSAQYGAATLAAADKGLSHGLVGIKRPSFVSKANWQKGADATNQSNLSQGMTAPYDIVTGYLSDDGDLSGLEPGHRLWLLGGIDRVGVGQAGGYNDLRVFADNSYDATTPVKKTAFPRAGLMPYALVSQGAPWSVSWPDEDTGDSHSTPQVRVYDKTAKKTVKVTHVNASQGGYGFFGTTVYFLPKKSQLKVNHAYVINISGVEDQADMSYTTRLFDLKVNGGFY</sequence>
<gene>
    <name evidence="4" type="ORF">EGT51_01620</name>
</gene>
<dbReference type="SUPFAM" id="SSF55797">
    <property type="entry name" value="PR-1-like"/>
    <property type="match status" value="1"/>
</dbReference>
<reference evidence="4 5" key="1">
    <citation type="submission" date="2018-10" db="EMBL/GenBank/DDBJ databases">
        <title>Lactobacillus sp. R7 and Lactobacillus sp. R19 isolated from fermented mustard green product of Taiwan.</title>
        <authorList>
            <person name="Lin S.-T."/>
        </authorList>
    </citation>
    <scope>NUCLEOTIDE SEQUENCE [LARGE SCALE GENOMIC DNA]</scope>
    <source>
        <strain evidence="4 5">BCRC 81129</strain>
    </source>
</reference>
<dbReference type="EMBL" id="RKLX01000001">
    <property type="protein sequence ID" value="TGD20475.1"/>
    <property type="molecule type" value="Genomic_DNA"/>
</dbReference>
<evidence type="ECO:0000313" key="4">
    <source>
        <dbReference type="EMBL" id="TGD20475.1"/>
    </source>
</evidence>
<protein>
    <submittedName>
        <fullName evidence="4">CAP domain-containing protein</fullName>
    </submittedName>
</protein>
<evidence type="ECO:0000259" key="3">
    <source>
        <dbReference type="Pfam" id="PF00188"/>
    </source>
</evidence>
<accession>A0A4Z0JC98</accession>
<evidence type="ECO:0000256" key="2">
    <source>
        <dbReference type="SAM" id="SignalP"/>
    </source>
</evidence>
<comment type="caution">
    <text evidence="4">The sequence shown here is derived from an EMBL/GenBank/DDBJ whole genome shotgun (WGS) entry which is preliminary data.</text>
</comment>
<dbReference type="Proteomes" id="UP000297348">
    <property type="component" value="Unassembled WGS sequence"/>
</dbReference>
<feature type="signal peptide" evidence="2">
    <location>
        <begin position="1"/>
        <end position="19"/>
    </location>
</feature>
<keyword evidence="2" id="KW-0732">Signal</keyword>
<feature type="chain" id="PRO_5038493004" evidence="2">
    <location>
        <begin position="20"/>
        <end position="362"/>
    </location>
</feature>
<dbReference type="OrthoDB" id="1766522at2"/>
<dbReference type="InterPro" id="IPR035940">
    <property type="entry name" value="CAP_sf"/>
</dbReference>
<feature type="domain" description="SCP" evidence="3">
    <location>
        <begin position="118"/>
        <end position="233"/>
    </location>
</feature>
<dbReference type="InterPro" id="IPR014044">
    <property type="entry name" value="CAP_dom"/>
</dbReference>
<dbReference type="AlphaFoldDB" id="A0A4Z0JC98"/>
<dbReference type="RefSeq" id="WP_135367042.1">
    <property type="nucleotide sequence ID" value="NZ_RKLX01000001.1"/>
</dbReference>
<name>A0A4Z0JC98_9LACO</name>
<feature type="region of interest" description="Disordered" evidence="1">
    <location>
        <begin position="36"/>
        <end position="58"/>
    </location>
</feature>
<organism evidence="4 5">
    <name type="scientific">Levilactobacillus suantsaiihabitans</name>
    <dbReference type="NCBI Taxonomy" id="2487722"/>
    <lineage>
        <taxon>Bacteria</taxon>
        <taxon>Bacillati</taxon>
        <taxon>Bacillota</taxon>
        <taxon>Bacilli</taxon>
        <taxon>Lactobacillales</taxon>
        <taxon>Lactobacillaceae</taxon>
        <taxon>Levilactobacillus</taxon>
    </lineage>
</organism>
<proteinExistence type="predicted"/>
<evidence type="ECO:0000256" key="1">
    <source>
        <dbReference type="SAM" id="MobiDB-lite"/>
    </source>
</evidence>
<dbReference type="Gene3D" id="3.40.33.10">
    <property type="entry name" value="CAP"/>
    <property type="match status" value="1"/>
</dbReference>
<evidence type="ECO:0000313" key="5">
    <source>
        <dbReference type="Proteomes" id="UP000297348"/>
    </source>
</evidence>